<evidence type="ECO:0000313" key="2">
    <source>
        <dbReference type="Proteomes" id="UP000015729"/>
    </source>
</evidence>
<dbReference type="PATRIC" id="fig|1194404.4.peg.8009"/>
<sequence>GGGGDVRMAQAEEVAKEKRLKKRVTLQFFSNHLRNFGTLQKEKSIKFQRIRPFKTSQATFDNQLTSLPTAI</sequence>
<dbReference type="AlphaFoldDB" id="S6SG52"/>
<gene>
    <name evidence="1" type="ORF">A244_39193</name>
</gene>
<organism evidence="1 2">
    <name type="scientific">Pseudomonas syringae pv. actinidiae ICMP 18807</name>
    <dbReference type="NCBI Taxonomy" id="1194404"/>
    <lineage>
        <taxon>Bacteria</taxon>
        <taxon>Pseudomonadati</taxon>
        <taxon>Pseudomonadota</taxon>
        <taxon>Gammaproteobacteria</taxon>
        <taxon>Pseudomonadales</taxon>
        <taxon>Pseudomonadaceae</taxon>
        <taxon>Pseudomonas</taxon>
        <taxon>Pseudomonas syringae</taxon>
    </lineage>
</organism>
<evidence type="ECO:0000313" key="1">
    <source>
        <dbReference type="EMBL" id="EPN30097.1"/>
    </source>
</evidence>
<proteinExistence type="predicted"/>
<dbReference type="Proteomes" id="UP000015729">
    <property type="component" value="Unassembled WGS sequence"/>
</dbReference>
<comment type="caution">
    <text evidence="1">The sequence shown here is derived from an EMBL/GenBank/DDBJ whole genome shotgun (WGS) entry which is preliminary data.</text>
</comment>
<reference evidence="1 2" key="1">
    <citation type="journal article" date="2013" name="PLoS Pathog.">
        <title>Genomic analysis of the Kiwifruit pathogen Pseudomonas syringae pv. actinidiae provides insight into the origins of an emergent plant disease.</title>
        <authorList>
            <person name="McCann H.C."/>
            <person name="Rikkerink E.H."/>
            <person name="Bertels F."/>
            <person name="Fiers M."/>
            <person name="Lu A."/>
            <person name="Rees-George J."/>
            <person name="Andersen M.T."/>
            <person name="Gleave A.P."/>
            <person name="Haubold B."/>
            <person name="Wohlers M.W."/>
            <person name="Guttman D.S."/>
            <person name="Wang P.W."/>
            <person name="Straub C."/>
            <person name="Vanneste J.L."/>
            <person name="Rainey P.B."/>
            <person name="Templeton M.D."/>
        </authorList>
    </citation>
    <scope>NUCLEOTIDE SEQUENCE [LARGE SCALE GENOMIC DNA]</scope>
    <source>
        <strain evidence="1 2">ICMP 18807</strain>
    </source>
</reference>
<name>S6SG52_PSESF</name>
<accession>S6SG52</accession>
<dbReference type="EMBL" id="AOKG01002695">
    <property type="protein sequence ID" value="EPN30097.1"/>
    <property type="molecule type" value="Genomic_DNA"/>
</dbReference>
<protein>
    <submittedName>
        <fullName evidence="1">Uncharacterized protein</fullName>
    </submittedName>
</protein>
<feature type="non-terminal residue" evidence="1">
    <location>
        <position position="1"/>
    </location>
</feature>